<name>C7BNS0_PHOAA</name>
<dbReference type="STRING" id="291112.PAU_02597"/>
<evidence type="ECO:0000259" key="1">
    <source>
        <dbReference type="PROSITE" id="PS50035"/>
    </source>
</evidence>
<feature type="domain" description="PLD phosphodiesterase" evidence="1">
    <location>
        <begin position="539"/>
        <end position="562"/>
    </location>
</feature>
<dbReference type="PANTHER" id="PTHR21248">
    <property type="entry name" value="CARDIOLIPIN SYNTHASE"/>
    <property type="match status" value="1"/>
</dbReference>
<organism evidence="2 3">
    <name type="scientific">Photorhabdus asymbiotica subsp. asymbiotica (strain ATCC 43949 / 3105-77)</name>
    <name type="common">Xenorhabdus luminescens (strain 2)</name>
    <dbReference type="NCBI Taxonomy" id="553480"/>
    <lineage>
        <taxon>Bacteria</taxon>
        <taxon>Pseudomonadati</taxon>
        <taxon>Pseudomonadota</taxon>
        <taxon>Gammaproteobacteria</taxon>
        <taxon>Enterobacterales</taxon>
        <taxon>Morganellaceae</taxon>
        <taxon>Photorhabdus</taxon>
    </lineage>
</organism>
<dbReference type="GO" id="GO:0008808">
    <property type="term" value="F:cardiolipin synthase activity"/>
    <property type="evidence" value="ECO:0007669"/>
    <property type="project" value="TreeGrafter"/>
</dbReference>
<evidence type="ECO:0000313" key="3">
    <source>
        <dbReference type="Proteomes" id="UP000002747"/>
    </source>
</evidence>
<dbReference type="EMBL" id="FM162591">
    <property type="protein sequence ID" value="CAQ84689.1"/>
    <property type="molecule type" value="Genomic_DNA"/>
</dbReference>
<dbReference type="AlphaFoldDB" id="C7BNS0"/>
<accession>C7BNS0</accession>
<dbReference type="SMART" id="SM00155">
    <property type="entry name" value="PLDc"/>
    <property type="match status" value="2"/>
</dbReference>
<dbReference type="eggNOG" id="COG1502">
    <property type="taxonomic scope" value="Bacteria"/>
</dbReference>
<gene>
    <name evidence="2" type="primary">ymt</name>
    <name evidence="2" type="ordered locus">PAU_02597</name>
</gene>
<dbReference type="Gene3D" id="3.30.870.10">
    <property type="entry name" value="Endonuclease Chain A"/>
    <property type="match status" value="2"/>
</dbReference>
<dbReference type="PROSITE" id="PS50035">
    <property type="entry name" value="PLD"/>
    <property type="match status" value="2"/>
</dbReference>
<dbReference type="GO" id="GO:0016020">
    <property type="term" value="C:membrane"/>
    <property type="evidence" value="ECO:0007669"/>
    <property type="project" value="TreeGrafter"/>
</dbReference>
<dbReference type="KEGG" id="pay:PAU_02597"/>
<proteinExistence type="predicted"/>
<dbReference type="GO" id="GO:0032049">
    <property type="term" value="P:cardiolipin biosynthetic process"/>
    <property type="evidence" value="ECO:0007669"/>
    <property type="project" value="TreeGrafter"/>
</dbReference>
<dbReference type="Proteomes" id="UP000002747">
    <property type="component" value="Chromosome"/>
</dbReference>
<reference evidence="2 3" key="1">
    <citation type="journal article" date="2009" name="BMC Genomics">
        <title>Comparative genomics of the emerging human pathogen Photorhabdus asymbiotica with the insect pathogen Photorhabdus luminescens.</title>
        <authorList>
            <person name="Wilkinson P."/>
            <person name="Waterfield N.R."/>
            <person name="Crossman L."/>
            <person name="Corton C."/>
            <person name="Sanchez-Contreras M."/>
            <person name="Vlisidou I."/>
            <person name="Barron A."/>
            <person name="Bignell A."/>
            <person name="Clark L."/>
            <person name="Ormond D."/>
            <person name="Mayho M."/>
            <person name="Bason N."/>
            <person name="Smith F."/>
            <person name="Simmonds M."/>
            <person name="Churcher C."/>
            <person name="Harris D."/>
            <person name="Thompson N.R."/>
            <person name="Quail M."/>
            <person name="Parkhill J."/>
            <person name="ffrench-Constant R.H."/>
        </authorList>
    </citation>
    <scope>NUCLEOTIDE SEQUENCE [LARGE SCALE GENOMIC DNA]</scope>
    <source>
        <strain evidence="3">ATCC 43949 / 3105-77</strain>
    </source>
</reference>
<protein>
    <submittedName>
        <fullName evidence="2">Similar to yersinia pestis murine toxin ymt protein</fullName>
    </submittedName>
</protein>
<dbReference type="PANTHER" id="PTHR21248:SF22">
    <property type="entry name" value="PHOSPHOLIPASE D"/>
    <property type="match status" value="1"/>
</dbReference>
<dbReference type="SUPFAM" id="SSF56024">
    <property type="entry name" value="Phospholipase D/nuclease"/>
    <property type="match status" value="2"/>
</dbReference>
<dbReference type="InterPro" id="IPR001736">
    <property type="entry name" value="PLipase_D/transphosphatidylase"/>
</dbReference>
<feature type="domain" description="PLD phosphodiesterase" evidence="1">
    <location>
        <begin position="210"/>
        <end position="237"/>
    </location>
</feature>
<evidence type="ECO:0000313" key="2">
    <source>
        <dbReference type="EMBL" id="CAQ84689.1"/>
    </source>
</evidence>
<sequence length="601" mass="68929">MITNSFPDAGKLLVDISKNCCLEDAYMNLLDGLQKKLDGYFNKTSEINYVKIFDTPKIWGFPFGKEIMPQAVKRAAEFEDAIVSILENMRYRCDISSLNAPDAEWRKVILSAIDRAFTKKINRKDRTQIRLLFAQTPTSLLNGVGSYFEGTPEYLALKNDIIKLMQERRAHWECIPEIWIGRFYRIVDGLKISLEKKLLPEEMVSETDTRMTWNHTKIIAVDGIESFVGGHNLNMDLFRNYPPVHDVSVKVIGTASLSSQLFLNNMWEADTDLLTKEFFDINGNKWVNANGIVGKPEDPLKKQHITEYIDRKKEECLKNPPKDPEYKQASRILSVGKYWIGPDMRTDYKKGSEIMKEFIIKNAKKKIRMSQQDLVSAWKKQWRDHHVCRWLIEALLANPELEVQVVVSPLDAAAGAAGDQYSFGSGARRTFEIFKYYLTHDEHTDEKLEDPDGIRQAALKRIEVAPFFFTDKVPEDLLIEGTTYKWPTTDENSYTATLKEPSLSERPPQVGAIGRPFRSLVKAGGPEQVYPKVPPAPGNHAKVTIIDDELYIVGSDNLYPGYLSEFNYLIEGEDAVKTFIESYWEPLWKYSGRHSFNYKNV</sequence>